<dbReference type="InterPro" id="IPR038718">
    <property type="entry name" value="SNF2-like_sf"/>
</dbReference>
<dbReference type="InterPro" id="IPR001650">
    <property type="entry name" value="Helicase_C-like"/>
</dbReference>
<dbReference type="PROSITE" id="PS51192">
    <property type="entry name" value="HELICASE_ATP_BIND_1"/>
    <property type="match status" value="1"/>
</dbReference>
<dbReference type="InterPro" id="IPR014001">
    <property type="entry name" value="Helicase_ATP-bd"/>
</dbReference>
<keyword evidence="2" id="KW-0378">Hydrolase</keyword>
<evidence type="ECO:0000313" key="2">
    <source>
        <dbReference type="EMBL" id="CAB5150864.1"/>
    </source>
</evidence>
<dbReference type="Pfam" id="PF00176">
    <property type="entry name" value="SNF2-rel_dom"/>
    <property type="match status" value="1"/>
</dbReference>
<keyword evidence="2" id="KW-0547">Nucleotide-binding</keyword>
<feature type="domain" description="Helicase ATP-binding" evidence="1">
    <location>
        <begin position="10"/>
        <end position="167"/>
    </location>
</feature>
<dbReference type="SMART" id="SM00487">
    <property type="entry name" value="DEXDc"/>
    <property type="match status" value="1"/>
</dbReference>
<proteinExistence type="predicted"/>
<keyword evidence="2" id="KW-0347">Helicase</keyword>
<dbReference type="InterPro" id="IPR000330">
    <property type="entry name" value="SNF2_N"/>
</dbReference>
<evidence type="ECO:0000259" key="1">
    <source>
        <dbReference type="PROSITE" id="PS51192"/>
    </source>
</evidence>
<gene>
    <name evidence="2" type="ORF">UFOVP148_10</name>
</gene>
<dbReference type="PANTHER" id="PTHR10799">
    <property type="entry name" value="SNF2/RAD54 HELICASE FAMILY"/>
    <property type="match status" value="1"/>
</dbReference>
<dbReference type="Pfam" id="PF00271">
    <property type="entry name" value="Helicase_C"/>
    <property type="match status" value="1"/>
</dbReference>
<organism evidence="2">
    <name type="scientific">uncultured Caudovirales phage</name>
    <dbReference type="NCBI Taxonomy" id="2100421"/>
    <lineage>
        <taxon>Viruses</taxon>
        <taxon>Duplodnaviria</taxon>
        <taxon>Heunggongvirae</taxon>
        <taxon>Uroviricota</taxon>
        <taxon>Caudoviricetes</taxon>
        <taxon>Peduoviridae</taxon>
        <taxon>Maltschvirus</taxon>
        <taxon>Maltschvirus maltsch</taxon>
    </lineage>
</organism>
<protein>
    <submittedName>
        <fullName evidence="2">HepA Superfamily II DNA/RNA helicases, SNF2 family</fullName>
    </submittedName>
</protein>
<dbReference type="Gene3D" id="3.40.50.300">
    <property type="entry name" value="P-loop containing nucleotide triphosphate hydrolases"/>
    <property type="match status" value="1"/>
</dbReference>
<dbReference type="SUPFAM" id="SSF52540">
    <property type="entry name" value="P-loop containing nucleoside triphosphate hydrolases"/>
    <property type="match status" value="2"/>
</dbReference>
<dbReference type="GO" id="GO:0005524">
    <property type="term" value="F:ATP binding"/>
    <property type="evidence" value="ECO:0007669"/>
    <property type="project" value="InterPro"/>
</dbReference>
<name>A0A6J7W886_9CAUD</name>
<dbReference type="InterPro" id="IPR027417">
    <property type="entry name" value="P-loop_NTPase"/>
</dbReference>
<keyword evidence="2" id="KW-0067">ATP-binding</keyword>
<accession>A0A6J7W886</accession>
<sequence length="439" mass="50718">MLRPYQQRMMDDMVSRPRLGLFADMGTGKTLTTLKALEKMKGKTLLIAPIRVCETVWMQEAEKWGINLSFALVRGHIEARMQALNSKSDVYLINPDLIAWLFNTDVLPHFDNLVIDESSLFKNPSTKRFKILKKNLKRFERRYILTGTPSPNSLMDLWSQIGILDNGQRLGTAFGRFKDTYFDSDYMGFKWTIKPGSKEKIEQLLADIIVRLDARDYLTLPDMMETDVVVKLEKKELKQYQQFAKDMVTQFGDKELTALSAVTLHTKLSQLANGMVYNEEGEIHTFHTKKLDTLEELVEEINEPVIIVYKYNHEKDEILKLFPEAILFNQGDTNQHVKDWNAGKIKYLLLHPQSGGHGINLQEGGCHIIWFSPIPSLEQYLQTNKRVHRSGQTKPVFIHRLIAENTIDEQTSESLKKKENSQEHFLNSMKKIIAKLRNS</sequence>
<dbReference type="Gene3D" id="3.40.50.10810">
    <property type="entry name" value="Tandem AAA-ATPase domain"/>
    <property type="match status" value="1"/>
</dbReference>
<dbReference type="GO" id="GO:0004386">
    <property type="term" value="F:helicase activity"/>
    <property type="evidence" value="ECO:0007669"/>
    <property type="project" value="UniProtKB-KW"/>
</dbReference>
<reference evidence="2" key="1">
    <citation type="submission" date="2020-05" db="EMBL/GenBank/DDBJ databases">
        <authorList>
            <person name="Chiriac C."/>
            <person name="Salcher M."/>
            <person name="Ghai R."/>
            <person name="Kavagutti S V."/>
        </authorList>
    </citation>
    <scope>NUCLEOTIDE SEQUENCE</scope>
</reference>
<dbReference type="EMBL" id="LR798197">
    <property type="protein sequence ID" value="CAB5150864.1"/>
    <property type="molecule type" value="Genomic_DNA"/>
</dbReference>